<keyword evidence="2" id="KW-1185">Reference proteome</keyword>
<dbReference type="SUPFAM" id="SSF50630">
    <property type="entry name" value="Acid proteases"/>
    <property type="match status" value="1"/>
</dbReference>
<sequence length="168" mass="19340">MNSQSQCNLARCSDSILRSKIGGVYASDELRRALKGYSCFIVNLDLKTKPESHWVAIAFRNQTCFYFCNFASVPKRANAPDTERRTIRISSLRMTPVDLPSVPILLNETFITALWDTGAEKSFLSEEAYRRYFSYRPRQKTKDRLVTAPGDPCCHLGRVELQIRFRDF</sequence>
<evidence type="ECO:0000313" key="2">
    <source>
        <dbReference type="Proteomes" id="UP000887159"/>
    </source>
</evidence>
<accession>A0A8X6WH36</accession>
<protein>
    <submittedName>
        <fullName evidence="1">Uncharacterized protein</fullName>
    </submittedName>
</protein>
<evidence type="ECO:0000313" key="1">
    <source>
        <dbReference type="EMBL" id="GFY34675.1"/>
    </source>
</evidence>
<dbReference type="EMBL" id="BMAU01021426">
    <property type="protein sequence ID" value="GFY34675.1"/>
    <property type="molecule type" value="Genomic_DNA"/>
</dbReference>
<gene>
    <name evidence="1" type="primary">NCL1_45656</name>
    <name evidence="1" type="ORF">TNCV_1373661</name>
</gene>
<comment type="caution">
    <text evidence="1">The sequence shown here is derived from an EMBL/GenBank/DDBJ whole genome shotgun (WGS) entry which is preliminary data.</text>
</comment>
<dbReference type="InterPro" id="IPR021109">
    <property type="entry name" value="Peptidase_aspartic_dom_sf"/>
</dbReference>
<dbReference type="Proteomes" id="UP000887159">
    <property type="component" value="Unassembled WGS sequence"/>
</dbReference>
<proteinExistence type="predicted"/>
<reference evidence="1" key="1">
    <citation type="submission" date="2020-08" db="EMBL/GenBank/DDBJ databases">
        <title>Multicomponent nature underlies the extraordinary mechanical properties of spider dragline silk.</title>
        <authorList>
            <person name="Kono N."/>
            <person name="Nakamura H."/>
            <person name="Mori M."/>
            <person name="Yoshida Y."/>
            <person name="Ohtoshi R."/>
            <person name="Malay A.D."/>
            <person name="Moran D.A.P."/>
            <person name="Tomita M."/>
            <person name="Numata K."/>
            <person name="Arakawa K."/>
        </authorList>
    </citation>
    <scope>NUCLEOTIDE SEQUENCE</scope>
</reference>
<name>A0A8X6WH36_TRICX</name>
<organism evidence="1 2">
    <name type="scientific">Trichonephila clavipes</name>
    <name type="common">Golden silk orbweaver</name>
    <name type="synonym">Nephila clavipes</name>
    <dbReference type="NCBI Taxonomy" id="2585209"/>
    <lineage>
        <taxon>Eukaryota</taxon>
        <taxon>Metazoa</taxon>
        <taxon>Ecdysozoa</taxon>
        <taxon>Arthropoda</taxon>
        <taxon>Chelicerata</taxon>
        <taxon>Arachnida</taxon>
        <taxon>Araneae</taxon>
        <taxon>Araneomorphae</taxon>
        <taxon>Entelegynae</taxon>
        <taxon>Araneoidea</taxon>
        <taxon>Nephilidae</taxon>
        <taxon>Trichonephila</taxon>
    </lineage>
</organism>
<dbReference type="AlphaFoldDB" id="A0A8X6WH36"/>